<dbReference type="EC" id="2.7.13.3" evidence="2"/>
<dbReference type="InterPro" id="IPR036890">
    <property type="entry name" value="HATPase_C_sf"/>
</dbReference>
<dbReference type="PROSITE" id="PS50112">
    <property type="entry name" value="PAS"/>
    <property type="match status" value="2"/>
</dbReference>
<organism evidence="14 15">
    <name type="scientific">Povalibacter uvarum</name>
    <dbReference type="NCBI Taxonomy" id="732238"/>
    <lineage>
        <taxon>Bacteria</taxon>
        <taxon>Pseudomonadati</taxon>
        <taxon>Pseudomonadota</taxon>
        <taxon>Gammaproteobacteria</taxon>
        <taxon>Steroidobacterales</taxon>
        <taxon>Steroidobacteraceae</taxon>
        <taxon>Povalibacter</taxon>
    </lineage>
</organism>
<evidence type="ECO:0000256" key="5">
    <source>
        <dbReference type="ARBA" id="ARBA00022741"/>
    </source>
</evidence>
<evidence type="ECO:0000256" key="2">
    <source>
        <dbReference type="ARBA" id="ARBA00012438"/>
    </source>
</evidence>
<dbReference type="InterPro" id="IPR004358">
    <property type="entry name" value="Sig_transdc_His_kin-like_C"/>
</dbReference>
<dbReference type="InterPro" id="IPR000700">
    <property type="entry name" value="PAS-assoc_C"/>
</dbReference>
<keyword evidence="8" id="KW-0902">Two-component regulatory system</keyword>
<dbReference type="AlphaFoldDB" id="A0A841HPW0"/>
<dbReference type="SMART" id="SM00091">
    <property type="entry name" value="PAS"/>
    <property type="match status" value="2"/>
</dbReference>
<accession>A0A841HPW0</accession>
<dbReference type="InterPro" id="IPR003594">
    <property type="entry name" value="HATPase_dom"/>
</dbReference>
<keyword evidence="7" id="KW-0067">ATP-binding</keyword>
<name>A0A841HPW0_9GAMM</name>
<dbReference type="InterPro" id="IPR000014">
    <property type="entry name" value="PAS"/>
</dbReference>
<evidence type="ECO:0000259" key="10">
    <source>
        <dbReference type="PROSITE" id="PS50109"/>
    </source>
</evidence>
<keyword evidence="15" id="KW-1185">Reference proteome</keyword>
<dbReference type="PANTHER" id="PTHR43065:SF46">
    <property type="entry name" value="C4-DICARBOXYLATE TRANSPORT SENSOR PROTEIN DCTB"/>
    <property type="match status" value="1"/>
</dbReference>
<evidence type="ECO:0000259" key="13">
    <source>
        <dbReference type="PROSITE" id="PS50113"/>
    </source>
</evidence>
<dbReference type="InterPro" id="IPR035965">
    <property type="entry name" value="PAS-like_dom_sf"/>
</dbReference>
<dbReference type="SUPFAM" id="SSF55785">
    <property type="entry name" value="PYP-like sensor domain (PAS domain)"/>
    <property type="match status" value="2"/>
</dbReference>
<keyword evidence="6" id="KW-0418">Kinase</keyword>
<keyword evidence="4" id="KW-0808">Transferase</keyword>
<dbReference type="Gene3D" id="2.10.70.100">
    <property type="match status" value="1"/>
</dbReference>
<dbReference type="Pfam" id="PF02518">
    <property type="entry name" value="HATPase_c"/>
    <property type="match status" value="1"/>
</dbReference>
<dbReference type="Gene3D" id="3.30.450.20">
    <property type="entry name" value="PAS domain"/>
    <property type="match status" value="2"/>
</dbReference>
<sequence>MDRPPIPSDERFRDAFHVSPVGNVIVRHADGALVEINDACLRMLGYRRHELVGKGIHTLQFTPPLGLLADSASGSNVQHEISFARRDGSQGHGLCFLHTMDLHSEKHTLATLIDITERKEMEQSLRESTMRLTATLEGGRMGTWSWDPEAGNMWWDDAATVLWGRLPGEAMPQPVETALQFVHADDRCRVAESFDRYIETKVSQGIEFRTVRPDGALQWIAVRIGVQRPEWREAGRLVGIFVDVTAEKRAEEAHVRSQKMEALATLAGGIAHDFNNILLAISGNTRLAMADLPQNHPVQHSLGEIDRASSRAADLVRRILTFSRQQEPRREVAALRPIVEEALRLIRPTVPGTIEIRTKLCDEALPVALDAVQIHQIVTNLATNATHAIEPRAGLIEVTLERATLDAQSLEGLPPGDYARLTLRDDGAGMDAATLERIFDPFFTTKPIGKATGLGLSVVHGIVQNLGGAIVVDSAPGAGTKFEIYFPTASATVRPAEAERSGPLRGQGQRVLYVDDEEALVFLVTRVLERLGYSVFGYTDPAKALAAIRNDPLSIDVVVTDLSMHTMSGFDLARAALAARSDLPVLLTSGYVRAEDRETARQCGIREVILKPNTVEELGHALNRLFVDWNVAQPVK</sequence>
<evidence type="ECO:0000259" key="12">
    <source>
        <dbReference type="PROSITE" id="PS50112"/>
    </source>
</evidence>
<evidence type="ECO:0000256" key="1">
    <source>
        <dbReference type="ARBA" id="ARBA00000085"/>
    </source>
</evidence>
<dbReference type="Pfam" id="PF08447">
    <property type="entry name" value="PAS_3"/>
    <property type="match status" value="1"/>
</dbReference>
<feature type="modified residue" description="4-aspartylphosphate" evidence="9">
    <location>
        <position position="561"/>
    </location>
</feature>
<feature type="domain" description="PAC" evidence="13">
    <location>
        <begin position="204"/>
        <end position="256"/>
    </location>
</feature>
<dbReference type="PROSITE" id="PS50110">
    <property type="entry name" value="RESPONSE_REGULATORY"/>
    <property type="match status" value="1"/>
</dbReference>
<dbReference type="InterPro" id="IPR011006">
    <property type="entry name" value="CheY-like_superfamily"/>
</dbReference>
<dbReference type="Pfam" id="PF00072">
    <property type="entry name" value="Response_reg"/>
    <property type="match status" value="1"/>
</dbReference>
<evidence type="ECO:0000256" key="8">
    <source>
        <dbReference type="ARBA" id="ARBA00023012"/>
    </source>
</evidence>
<dbReference type="CDD" id="cd00130">
    <property type="entry name" value="PAS"/>
    <property type="match status" value="2"/>
</dbReference>
<dbReference type="PROSITE" id="PS50109">
    <property type="entry name" value="HIS_KIN"/>
    <property type="match status" value="1"/>
</dbReference>
<dbReference type="PRINTS" id="PR00344">
    <property type="entry name" value="BCTRLSENSOR"/>
</dbReference>
<dbReference type="InterPro" id="IPR003661">
    <property type="entry name" value="HisK_dim/P_dom"/>
</dbReference>
<proteinExistence type="predicted"/>
<dbReference type="Proteomes" id="UP000588068">
    <property type="component" value="Unassembled WGS sequence"/>
</dbReference>
<dbReference type="SMART" id="SM00387">
    <property type="entry name" value="HATPase_c"/>
    <property type="match status" value="1"/>
</dbReference>
<dbReference type="NCBIfam" id="TIGR00229">
    <property type="entry name" value="sensory_box"/>
    <property type="match status" value="2"/>
</dbReference>
<dbReference type="InterPro" id="IPR001789">
    <property type="entry name" value="Sig_transdc_resp-reg_receiver"/>
</dbReference>
<dbReference type="PROSITE" id="PS50113">
    <property type="entry name" value="PAC"/>
    <property type="match status" value="1"/>
</dbReference>
<gene>
    <name evidence="14" type="ORF">HNQ60_003690</name>
</gene>
<dbReference type="SUPFAM" id="SSF47384">
    <property type="entry name" value="Homodimeric domain of signal transducing histidine kinase"/>
    <property type="match status" value="1"/>
</dbReference>
<keyword evidence="5" id="KW-0547">Nucleotide-binding</keyword>
<dbReference type="PANTHER" id="PTHR43065">
    <property type="entry name" value="SENSOR HISTIDINE KINASE"/>
    <property type="match status" value="1"/>
</dbReference>
<dbReference type="InterPro" id="IPR005467">
    <property type="entry name" value="His_kinase_dom"/>
</dbReference>
<dbReference type="GO" id="GO:0000155">
    <property type="term" value="F:phosphorelay sensor kinase activity"/>
    <property type="evidence" value="ECO:0007669"/>
    <property type="project" value="InterPro"/>
</dbReference>
<evidence type="ECO:0000313" key="15">
    <source>
        <dbReference type="Proteomes" id="UP000588068"/>
    </source>
</evidence>
<dbReference type="Pfam" id="PF13426">
    <property type="entry name" value="PAS_9"/>
    <property type="match status" value="1"/>
</dbReference>
<feature type="domain" description="Histidine kinase" evidence="10">
    <location>
        <begin position="269"/>
        <end position="490"/>
    </location>
</feature>
<evidence type="ECO:0000256" key="7">
    <source>
        <dbReference type="ARBA" id="ARBA00022840"/>
    </source>
</evidence>
<keyword evidence="3 9" id="KW-0597">Phosphoprotein</keyword>
<dbReference type="GO" id="GO:0005524">
    <property type="term" value="F:ATP binding"/>
    <property type="evidence" value="ECO:0007669"/>
    <property type="project" value="UniProtKB-KW"/>
</dbReference>
<dbReference type="SMART" id="SM00448">
    <property type="entry name" value="REC"/>
    <property type="match status" value="1"/>
</dbReference>
<dbReference type="Gene3D" id="3.40.50.2300">
    <property type="match status" value="1"/>
</dbReference>
<evidence type="ECO:0000259" key="11">
    <source>
        <dbReference type="PROSITE" id="PS50110"/>
    </source>
</evidence>
<feature type="domain" description="PAS" evidence="12">
    <location>
        <begin position="128"/>
        <end position="201"/>
    </location>
</feature>
<comment type="caution">
    <text evidence="14">The sequence shown here is derived from an EMBL/GenBank/DDBJ whole genome shotgun (WGS) entry which is preliminary data.</text>
</comment>
<evidence type="ECO:0000256" key="3">
    <source>
        <dbReference type="ARBA" id="ARBA00022553"/>
    </source>
</evidence>
<evidence type="ECO:0000313" key="14">
    <source>
        <dbReference type="EMBL" id="MBB6094803.1"/>
    </source>
</evidence>
<dbReference type="InterPro" id="IPR036097">
    <property type="entry name" value="HisK_dim/P_sf"/>
</dbReference>
<feature type="domain" description="PAS" evidence="12">
    <location>
        <begin position="8"/>
        <end position="64"/>
    </location>
</feature>
<evidence type="ECO:0000256" key="6">
    <source>
        <dbReference type="ARBA" id="ARBA00022777"/>
    </source>
</evidence>
<dbReference type="SUPFAM" id="SSF52172">
    <property type="entry name" value="CheY-like"/>
    <property type="match status" value="1"/>
</dbReference>
<dbReference type="Gene3D" id="1.10.287.130">
    <property type="match status" value="1"/>
</dbReference>
<dbReference type="SUPFAM" id="SSF55874">
    <property type="entry name" value="ATPase domain of HSP90 chaperone/DNA topoisomerase II/histidine kinase"/>
    <property type="match status" value="1"/>
</dbReference>
<evidence type="ECO:0000256" key="9">
    <source>
        <dbReference type="PROSITE-ProRule" id="PRU00169"/>
    </source>
</evidence>
<dbReference type="EMBL" id="JACHHZ010000004">
    <property type="protein sequence ID" value="MBB6094803.1"/>
    <property type="molecule type" value="Genomic_DNA"/>
</dbReference>
<evidence type="ECO:0000256" key="4">
    <source>
        <dbReference type="ARBA" id="ARBA00022679"/>
    </source>
</evidence>
<dbReference type="Pfam" id="PF00512">
    <property type="entry name" value="HisKA"/>
    <property type="match status" value="1"/>
</dbReference>
<dbReference type="RefSeq" id="WP_184334203.1">
    <property type="nucleotide sequence ID" value="NZ_JACHHZ010000004.1"/>
</dbReference>
<feature type="domain" description="Response regulatory" evidence="11">
    <location>
        <begin position="510"/>
        <end position="626"/>
    </location>
</feature>
<reference evidence="14 15" key="1">
    <citation type="submission" date="2020-08" db="EMBL/GenBank/DDBJ databases">
        <title>Genomic Encyclopedia of Type Strains, Phase IV (KMG-IV): sequencing the most valuable type-strain genomes for metagenomic binning, comparative biology and taxonomic classification.</title>
        <authorList>
            <person name="Goeker M."/>
        </authorList>
    </citation>
    <scope>NUCLEOTIDE SEQUENCE [LARGE SCALE GENOMIC DNA]</scope>
    <source>
        <strain evidence="14 15">DSM 26723</strain>
    </source>
</reference>
<dbReference type="InterPro" id="IPR013655">
    <property type="entry name" value="PAS_fold_3"/>
</dbReference>
<dbReference type="SMART" id="SM00388">
    <property type="entry name" value="HisKA"/>
    <property type="match status" value="1"/>
</dbReference>
<dbReference type="Gene3D" id="3.30.565.10">
    <property type="entry name" value="Histidine kinase-like ATPase, C-terminal domain"/>
    <property type="match status" value="1"/>
</dbReference>
<protein>
    <recommendedName>
        <fullName evidence="2">histidine kinase</fullName>
        <ecNumber evidence="2">2.7.13.3</ecNumber>
    </recommendedName>
</protein>
<dbReference type="CDD" id="cd00156">
    <property type="entry name" value="REC"/>
    <property type="match status" value="1"/>
</dbReference>
<comment type="catalytic activity">
    <reaction evidence="1">
        <text>ATP + protein L-histidine = ADP + protein N-phospho-L-histidine.</text>
        <dbReference type="EC" id="2.7.13.3"/>
    </reaction>
</comment>